<keyword evidence="1" id="KW-1133">Transmembrane helix</keyword>
<dbReference type="Proteomes" id="UP001458880">
    <property type="component" value="Unassembled WGS sequence"/>
</dbReference>
<name>A0AAW1ID06_POPJA</name>
<evidence type="ECO:0000256" key="1">
    <source>
        <dbReference type="SAM" id="Phobius"/>
    </source>
</evidence>
<proteinExistence type="predicted"/>
<comment type="caution">
    <text evidence="2">The sequence shown here is derived from an EMBL/GenBank/DDBJ whole genome shotgun (WGS) entry which is preliminary data.</text>
</comment>
<evidence type="ECO:0000313" key="3">
    <source>
        <dbReference type="Proteomes" id="UP001458880"/>
    </source>
</evidence>
<sequence length="266" mass="30612">MSATEAHHQQQPTKVNVAPAENIIHVKPRLPYYQINPSYTLRVVCCVLFIFLTEICLTHYIYRLINTEIRDEYLLKRDFEQNFLNALRSGPGRDEFLRIFKEFDRYGGRVAKNSSAPSPSRSKRDAYVLDDDNVWNVASDGPSLEVLRSYRDSTLSDAERMTTAKKTEDVWVTSHNRIPFETSILQHKTTHASMGATTSRLACCSSLKTDIFYSIDCIIFYRLPSSSRFRRIYTRFIKVDSNRGFKSSADLICDVVVLCSACVMRF</sequence>
<organism evidence="2 3">
    <name type="scientific">Popillia japonica</name>
    <name type="common">Japanese beetle</name>
    <dbReference type="NCBI Taxonomy" id="7064"/>
    <lineage>
        <taxon>Eukaryota</taxon>
        <taxon>Metazoa</taxon>
        <taxon>Ecdysozoa</taxon>
        <taxon>Arthropoda</taxon>
        <taxon>Hexapoda</taxon>
        <taxon>Insecta</taxon>
        <taxon>Pterygota</taxon>
        <taxon>Neoptera</taxon>
        <taxon>Endopterygota</taxon>
        <taxon>Coleoptera</taxon>
        <taxon>Polyphaga</taxon>
        <taxon>Scarabaeiformia</taxon>
        <taxon>Scarabaeidae</taxon>
        <taxon>Rutelinae</taxon>
        <taxon>Popillia</taxon>
    </lineage>
</organism>
<keyword evidence="3" id="KW-1185">Reference proteome</keyword>
<feature type="transmembrane region" description="Helical" evidence="1">
    <location>
        <begin position="39"/>
        <end position="62"/>
    </location>
</feature>
<keyword evidence="1" id="KW-0812">Transmembrane</keyword>
<evidence type="ECO:0000313" key="2">
    <source>
        <dbReference type="EMBL" id="KAK9687141.1"/>
    </source>
</evidence>
<dbReference type="EMBL" id="JASPKY010000659">
    <property type="protein sequence ID" value="KAK9687141.1"/>
    <property type="molecule type" value="Genomic_DNA"/>
</dbReference>
<reference evidence="2 3" key="1">
    <citation type="journal article" date="2024" name="BMC Genomics">
        <title>De novo assembly and annotation of Popillia japonica's genome with initial clues to its potential as an invasive pest.</title>
        <authorList>
            <person name="Cucini C."/>
            <person name="Boschi S."/>
            <person name="Funari R."/>
            <person name="Cardaioli E."/>
            <person name="Iannotti N."/>
            <person name="Marturano G."/>
            <person name="Paoli F."/>
            <person name="Bruttini M."/>
            <person name="Carapelli A."/>
            <person name="Frati F."/>
            <person name="Nardi F."/>
        </authorList>
    </citation>
    <scope>NUCLEOTIDE SEQUENCE [LARGE SCALE GENOMIC DNA]</scope>
    <source>
        <strain evidence="2">DMR45628</strain>
    </source>
</reference>
<keyword evidence="1" id="KW-0472">Membrane</keyword>
<dbReference type="AlphaFoldDB" id="A0AAW1ID06"/>
<gene>
    <name evidence="2" type="ORF">QE152_g36666</name>
</gene>
<accession>A0AAW1ID06</accession>
<protein>
    <submittedName>
        <fullName evidence="2">Uncharacterized protein</fullName>
    </submittedName>
</protein>